<dbReference type="InterPro" id="IPR013656">
    <property type="entry name" value="PAS_4"/>
</dbReference>
<dbReference type="RefSeq" id="WP_184135389.1">
    <property type="nucleotide sequence ID" value="NZ_JACHKT010000023.1"/>
</dbReference>
<feature type="domain" description="PAC" evidence="8">
    <location>
        <begin position="848"/>
        <end position="900"/>
    </location>
</feature>
<dbReference type="SUPFAM" id="SSF47384">
    <property type="entry name" value="Homodimeric domain of signal transducing histidine kinase"/>
    <property type="match status" value="1"/>
</dbReference>
<evidence type="ECO:0000313" key="9">
    <source>
        <dbReference type="EMBL" id="MBB6004419.1"/>
    </source>
</evidence>
<dbReference type="InterPro" id="IPR036890">
    <property type="entry name" value="HATPase_C_sf"/>
</dbReference>
<dbReference type="PANTHER" id="PTHR43304">
    <property type="entry name" value="PHYTOCHROME-LIKE PROTEIN CPH1"/>
    <property type="match status" value="1"/>
</dbReference>
<dbReference type="InterPro" id="IPR013767">
    <property type="entry name" value="PAS_fold"/>
</dbReference>
<comment type="caution">
    <text evidence="9">The sequence shown here is derived from an EMBL/GenBank/DDBJ whole genome shotgun (WGS) entry which is preliminary data.</text>
</comment>
<evidence type="ECO:0000256" key="1">
    <source>
        <dbReference type="ARBA" id="ARBA00000085"/>
    </source>
</evidence>
<evidence type="ECO:0000256" key="5">
    <source>
        <dbReference type="ARBA" id="ARBA00022777"/>
    </source>
</evidence>
<keyword evidence="5" id="KW-0418">Kinase</keyword>
<dbReference type="InterPro" id="IPR001610">
    <property type="entry name" value="PAC"/>
</dbReference>
<dbReference type="InterPro" id="IPR000700">
    <property type="entry name" value="PAS-assoc_C"/>
</dbReference>
<evidence type="ECO:0000259" key="8">
    <source>
        <dbReference type="PROSITE" id="PS50113"/>
    </source>
</evidence>
<dbReference type="PANTHER" id="PTHR43304:SF1">
    <property type="entry name" value="PAC DOMAIN-CONTAINING PROTEIN"/>
    <property type="match status" value="1"/>
</dbReference>
<feature type="domain" description="PAC" evidence="8">
    <location>
        <begin position="215"/>
        <end position="267"/>
    </location>
</feature>
<dbReference type="Pfam" id="PF13188">
    <property type="entry name" value="PAS_8"/>
    <property type="match status" value="1"/>
</dbReference>
<keyword evidence="3" id="KW-0597">Phosphoprotein</keyword>
<feature type="domain" description="PAS" evidence="7">
    <location>
        <begin position="897"/>
        <end position="949"/>
    </location>
</feature>
<organism evidence="9 10">
    <name type="scientific">Arcicella rosea</name>
    <dbReference type="NCBI Taxonomy" id="502909"/>
    <lineage>
        <taxon>Bacteria</taxon>
        <taxon>Pseudomonadati</taxon>
        <taxon>Bacteroidota</taxon>
        <taxon>Cytophagia</taxon>
        <taxon>Cytophagales</taxon>
        <taxon>Flectobacillaceae</taxon>
        <taxon>Arcicella</taxon>
    </lineage>
</organism>
<dbReference type="PROSITE" id="PS50113">
    <property type="entry name" value="PAC"/>
    <property type="match status" value="4"/>
</dbReference>
<accession>A0A841ESN7</accession>
<dbReference type="AlphaFoldDB" id="A0A841ESN7"/>
<dbReference type="CDD" id="cd00075">
    <property type="entry name" value="HATPase"/>
    <property type="match status" value="1"/>
</dbReference>
<dbReference type="SMART" id="SM00086">
    <property type="entry name" value="PAC"/>
    <property type="match status" value="6"/>
</dbReference>
<dbReference type="Pfam" id="PF08447">
    <property type="entry name" value="PAS_3"/>
    <property type="match status" value="3"/>
</dbReference>
<dbReference type="InterPro" id="IPR036097">
    <property type="entry name" value="HisK_dim/P_sf"/>
</dbReference>
<dbReference type="InterPro" id="IPR035965">
    <property type="entry name" value="PAS-like_dom_sf"/>
</dbReference>
<dbReference type="SMART" id="SM00388">
    <property type="entry name" value="HisKA"/>
    <property type="match status" value="1"/>
</dbReference>
<comment type="catalytic activity">
    <reaction evidence="1">
        <text>ATP + protein L-histidine = ADP + protein N-phospho-L-histidine.</text>
        <dbReference type="EC" id="2.7.13.3"/>
    </reaction>
</comment>
<dbReference type="SUPFAM" id="SSF55785">
    <property type="entry name" value="PYP-like sensor domain (PAS domain)"/>
    <property type="match status" value="8"/>
</dbReference>
<dbReference type="Pfam" id="PF00512">
    <property type="entry name" value="HisKA"/>
    <property type="match status" value="1"/>
</dbReference>
<dbReference type="Gene3D" id="2.10.70.100">
    <property type="match status" value="2"/>
</dbReference>
<dbReference type="InterPro" id="IPR004358">
    <property type="entry name" value="Sig_transdc_His_kin-like_C"/>
</dbReference>
<dbReference type="SMART" id="SM00091">
    <property type="entry name" value="PAS"/>
    <property type="match status" value="7"/>
</dbReference>
<protein>
    <recommendedName>
        <fullName evidence="2">histidine kinase</fullName>
        <ecNumber evidence="2">2.7.13.3</ecNumber>
    </recommendedName>
</protein>
<evidence type="ECO:0000256" key="3">
    <source>
        <dbReference type="ARBA" id="ARBA00022553"/>
    </source>
</evidence>
<dbReference type="NCBIfam" id="TIGR00229">
    <property type="entry name" value="sensory_box"/>
    <property type="match status" value="6"/>
</dbReference>
<proteinExistence type="predicted"/>
<dbReference type="InterPro" id="IPR005467">
    <property type="entry name" value="His_kinase_dom"/>
</dbReference>
<gene>
    <name evidence="9" type="ORF">HNP25_003082</name>
</gene>
<dbReference type="InterPro" id="IPR003594">
    <property type="entry name" value="HATPase_dom"/>
</dbReference>
<dbReference type="PROSITE" id="PS50112">
    <property type="entry name" value="PAS"/>
    <property type="match status" value="4"/>
</dbReference>
<dbReference type="PRINTS" id="PR00344">
    <property type="entry name" value="BCTRLSENSOR"/>
</dbReference>
<dbReference type="EMBL" id="JACHKT010000023">
    <property type="protein sequence ID" value="MBB6004419.1"/>
    <property type="molecule type" value="Genomic_DNA"/>
</dbReference>
<feature type="domain" description="PAC" evidence="8">
    <location>
        <begin position="590"/>
        <end position="642"/>
    </location>
</feature>
<dbReference type="PROSITE" id="PS50109">
    <property type="entry name" value="HIS_KIN"/>
    <property type="match status" value="1"/>
</dbReference>
<name>A0A841ESN7_9BACT</name>
<dbReference type="SUPFAM" id="SSF55874">
    <property type="entry name" value="ATPase domain of HSP90 chaperone/DNA topoisomerase II/histidine kinase"/>
    <property type="match status" value="1"/>
</dbReference>
<evidence type="ECO:0000256" key="2">
    <source>
        <dbReference type="ARBA" id="ARBA00012438"/>
    </source>
</evidence>
<evidence type="ECO:0000313" key="10">
    <source>
        <dbReference type="Proteomes" id="UP000524404"/>
    </source>
</evidence>
<dbReference type="GO" id="GO:0000155">
    <property type="term" value="F:phosphorelay sensor kinase activity"/>
    <property type="evidence" value="ECO:0007669"/>
    <property type="project" value="InterPro"/>
</dbReference>
<dbReference type="Pfam" id="PF00989">
    <property type="entry name" value="PAS"/>
    <property type="match status" value="2"/>
</dbReference>
<feature type="domain" description="PAS" evidence="7">
    <location>
        <begin position="268"/>
        <end position="324"/>
    </location>
</feature>
<dbReference type="GO" id="GO:0006355">
    <property type="term" value="P:regulation of DNA-templated transcription"/>
    <property type="evidence" value="ECO:0007669"/>
    <property type="project" value="InterPro"/>
</dbReference>
<dbReference type="Pfam" id="PF08448">
    <property type="entry name" value="PAS_4"/>
    <property type="match status" value="1"/>
</dbReference>
<dbReference type="Proteomes" id="UP000524404">
    <property type="component" value="Unassembled WGS sequence"/>
</dbReference>
<reference evidence="9 10" key="1">
    <citation type="submission" date="2020-08" db="EMBL/GenBank/DDBJ databases">
        <title>Functional genomics of gut bacteria from endangered species of beetles.</title>
        <authorList>
            <person name="Carlos-Shanley C."/>
        </authorList>
    </citation>
    <scope>NUCLEOTIDE SEQUENCE [LARGE SCALE GENOMIC DNA]</scope>
    <source>
        <strain evidence="9 10">S00070</strain>
    </source>
</reference>
<feature type="domain" description="PAS" evidence="7">
    <location>
        <begin position="390"/>
        <end position="458"/>
    </location>
</feature>
<dbReference type="Gene3D" id="3.30.565.10">
    <property type="entry name" value="Histidine kinase-like ATPase, C-terminal domain"/>
    <property type="match status" value="1"/>
</dbReference>
<feature type="domain" description="Histidine kinase" evidence="6">
    <location>
        <begin position="1052"/>
        <end position="1272"/>
    </location>
</feature>
<evidence type="ECO:0000256" key="4">
    <source>
        <dbReference type="ARBA" id="ARBA00022679"/>
    </source>
</evidence>
<dbReference type="InterPro" id="IPR003661">
    <property type="entry name" value="HisK_dim/P_dom"/>
</dbReference>
<feature type="domain" description="PAS" evidence="7">
    <location>
        <begin position="643"/>
        <end position="700"/>
    </location>
</feature>
<keyword evidence="4" id="KW-0808">Transferase</keyword>
<dbReference type="Pfam" id="PF13426">
    <property type="entry name" value="PAS_9"/>
    <property type="match status" value="1"/>
</dbReference>
<evidence type="ECO:0000259" key="7">
    <source>
        <dbReference type="PROSITE" id="PS50112"/>
    </source>
</evidence>
<dbReference type="InterPro" id="IPR013655">
    <property type="entry name" value="PAS_fold_3"/>
</dbReference>
<dbReference type="CDD" id="cd00082">
    <property type="entry name" value="HisKA"/>
    <property type="match status" value="1"/>
</dbReference>
<dbReference type="CDD" id="cd00130">
    <property type="entry name" value="PAS"/>
    <property type="match status" value="5"/>
</dbReference>
<dbReference type="Gene3D" id="1.10.287.130">
    <property type="match status" value="1"/>
</dbReference>
<dbReference type="Pfam" id="PF02518">
    <property type="entry name" value="HATPase_c"/>
    <property type="match status" value="1"/>
</dbReference>
<feature type="domain" description="PAC" evidence="8">
    <location>
        <begin position="974"/>
        <end position="1028"/>
    </location>
</feature>
<dbReference type="Gene3D" id="3.30.450.20">
    <property type="entry name" value="PAS domain"/>
    <property type="match status" value="8"/>
</dbReference>
<sequence length="1278" mass="147826">MNPAFPNKVFKVLPSPCLLLSQDEEDFKIIDINDAYLKICALDNVDLIGKSFFEIASILPDSQTALRFSLEKVIQEKTLQVIPVLAFGILPDEAQYWEVTHTPIVVDGQISIIMQSLVNVNEQVLLKNQLEKVNDSIAKNDELLKQAEIISEFGTWEYDLKTNRVQWSDGVYRICGYEPNAFEVDFEKGLSVIHPDDRAMAIEALENTLKTGKEYKIEKRFVTKDQHIKHIISRAITINDDEGNPIKIFGVFQDVTAEKLQHISLQKTKEELHKIMQSSLDMICTIDIEGRFVQVSEASYKILGYKPEELIGKKFINYVLPDDRRITIARENQIKSGIGTTNFQNRYIHKEGKEVPITWSSTWDEVDERYYCVAKDATEKKNNELALTKSVEQYKYLFENNPAPMFIWDFKTLEIVDCNEVAHNKYGYTREEFLRLSILDLRPKSEIPEVFELAHSEENYEKLHKKLRIHQKKNGEIIKIEGLGHLMDYQGRRVVLVQINDVTEKEKVLQELRDNEIKLRTATNIAKLGYWQVNIQEKNLYWSDEVYVIWGLSKQSFNLDYESFLLTLQEKDRENYIMQHAISFEGGKDIDIEFRIILPDGSFKWIHEIGKLIYDENEQSFFLEGTVQDVTEQKNSQIVLKERNDFIETALENLPIGISVNKINEGTATLMNKKFSEIYGWTNEDILDVTTFFDKIYPDEAYRKEISERIMADILSGDERRMSWEGITITTKTGKKRIVNAKNIPIYEQNLMISTVVDVTDIVEAQKSVVASNERYQFASKATSDAIWDLDLENNTILWGEGYFNMFGHRHEPPTTIFESWACYLHPDDKERVIKSINLSIEGTGNNWYDEYRFQKADGKYAHVIDKGFLIRNEQGKGIRMVGAIQDITLQKERERQLKLLESVVVNTNDAVLITEAEPFDEPGPRILYVNEAFTSMTGYTSEEIIGKTPRILQGPKSDRAELARLGRALRNWEICEITTINYKKNGEEFWINFTVIPVADETGWFTHWISIERDVTEKKLAEEAQRQLKALELSLEKEREMNIIKNRFTALASHEFRTPIATIVSSIDILDIYVKMIENETLKEKATVHLDKIMFQSNRLTEMLRDILLLEKNSVNREEYSIESIDIIQLIHQVNNQYYIDRKDGRSLNLILPEKHRLITSNTSFLNHIISNLVNNAFKYSPNAKNPSLELVFEPDTFKLIITDYGIGIPRADQEHLFELFFRANNVLHIEGTGLGLTITKEFTNILGGHISFESHEGKGTSFTLKFPYEVQPKALA</sequence>
<evidence type="ECO:0000259" key="6">
    <source>
        <dbReference type="PROSITE" id="PS50109"/>
    </source>
</evidence>
<dbReference type="InterPro" id="IPR000014">
    <property type="entry name" value="PAS"/>
</dbReference>
<keyword evidence="10" id="KW-1185">Reference proteome</keyword>
<dbReference type="EC" id="2.7.13.3" evidence="2"/>
<dbReference type="SMART" id="SM00387">
    <property type="entry name" value="HATPase_c"/>
    <property type="match status" value="1"/>
</dbReference>
<dbReference type="InterPro" id="IPR052162">
    <property type="entry name" value="Sensor_kinase/Photoreceptor"/>
</dbReference>